<dbReference type="PROSITE" id="PS50850">
    <property type="entry name" value="MFS"/>
    <property type="match status" value="1"/>
</dbReference>
<dbReference type="InterPro" id="IPR036259">
    <property type="entry name" value="MFS_trans_sf"/>
</dbReference>
<dbReference type="Pfam" id="PF07690">
    <property type="entry name" value="MFS_1"/>
    <property type="match status" value="1"/>
</dbReference>
<dbReference type="STRING" id="163359.A9R16_00695"/>
<reference evidence="4 5" key="1">
    <citation type="submission" date="2018-02" db="EMBL/GenBank/DDBJ databases">
        <title>Insights into the biology of acidophilic members of the Acidiferrobacteraceae family derived from comparative genomic analyses.</title>
        <authorList>
            <person name="Issotta F."/>
            <person name="Thyssen C."/>
            <person name="Mena C."/>
            <person name="Moya A."/>
            <person name="Bellenberg S."/>
            <person name="Sproer C."/>
            <person name="Covarrubias P.C."/>
            <person name="Sand W."/>
            <person name="Quatrini R."/>
            <person name="Vera M."/>
        </authorList>
    </citation>
    <scope>NUCLEOTIDE SEQUENCE [LARGE SCALE GENOMIC DNA]</scope>
    <source>
        <strain evidence="5">m-1</strain>
    </source>
</reference>
<organism evidence="4 5">
    <name type="scientific">Acidiferrobacter thiooxydans</name>
    <dbReference type="NCBI Taxonomy" id="163359"/>
    <lineage>
        <taxon>Bacteria</taxon>
        <taxon>Pseudomonadati</taxon>
        <taxon>Pseudomonadota</taxon>
        <taxon>Gammaproteobacteria</taxon>
        <taxon>Acidiferrobacterales</taxon>
        <taxon>Acidiferrobacteraceae</taxon>
        <taxon>Acidiferrobacter</taxon>
    </lineage>
</organism>
<dbReference type="InterPro" id="IPR011701">
    <property type="entry name" value="MFS"/>
</dbReference>
<comment type="caution">
    <text evidence="4">The sequence shown here is derived from an EMBL/GenBank/DDBJ whole genome shotgun (WGS) entry which is preliminary data.</text>
</comment>
<dbReference type="Gene3D" id="1.20.1250.20">
    <property type="entry name" value="MFS general substrate transporter like domains"/>
    <property type="match status" value="2"/>
</dbReference>
<keyword evidence="3" id="KW-0472">Membrane</keyword>
<dbReference type="PANTHER" id="PTHR23526">
    <property type="entry name" value="INTEGRAL MEMBRANE TRANSPORT PROTEIN-RELATED"/>
    <property type="match status" value="1"/>
</dbReference>
<keyword evidence="5" id="KW-1185">Reference proteome</keyword>
<dbReference type="AlphaFoldDB" id="A0A1C2G324"/>
<dbReference type="InterPro" id="IPR020846">
    <property type="entry name" value="MFS_dom"/>
</dbReference>
<accession>A0A1C2G324</accession>
<dbReference type="GO" id="GO:0022857">
    <property type="term" value="F:transmembrane transporter activity"/>
    <property type="evidence" value="ECO:0007669"/>
    <property type="project" value="InterPro"/>
</dbReference>
<dbReference type="InterPro" id="IPR052528">
    <property type="entry name" value="Sugar_transport-like"/>
</dbReference>
<keyword evidence="1" id="KW-0812">Transmembrane</keyword>
<evidence type="ECO:0000256" key="2">
    <source>
        <dbReference type="ARBA" id="ARBA00022989"/>
    </source>
</evidence>
<evidence type="ECO:0000256" key="1">
    <source>
        <dbReference type="ARBA" id="ARBA00022692"/>
    </source>
</evidence>
<keyword evidence="2" id="KW-1133">Transmembrane helix</keyword>
<dbReference type="OrthoDB" id="9772882at2"/>
<dbReference type="SUPFAM" id="SSF103473">
    <property type="entry name" value="MFS general substrate transporter"/>
    <property type="match status" value="1"/>
</dbReference>
<name>A0A1C2G324_9GAMM</name>
<dbReference type="RefSeq" id="WP_065969440.1">
    <property type="nucleotide sequence ID" value="NZ_CP080624.1"/>
</dbReference>
<dbReference type="EMBL" id="PSYR01000002">
    <property type="protein sequence ID" value="RCN56167.1"/>
    <property type="molecule type" value="Genomic_DNA"/>
</dbReference>
<evidence type="ECO:0000256" key="3">
    <source>
        <dbReference type="ARBA" id="ARBA00023136"/>
    </source>
</evidence>
<sequence length="446" mass="48469">MASVSTLPDSFVTNETHPSSLSGVTAEGVLSSTMRGAGEAYLSAYALYLNATAAQVGLIATLPALVGSFAQLLAAWWAERRGERLGLTIMGLAAQGFLWLPVIVLPLLWPGHAVALLLVTLTLYYGANHFANPLWHSLMGDLVPEDVRGRYFGERSRLMNFANFVALVSAALVLRLAKSHGHTEIGFVAIFTFAMLARLFSIPKIRAIREHALPKGRLSLHPAILWREMRGTQFSRFAIFTAVMTFSAGIAGPFYAVYMLRDLHFSYMQFMATQAVVVLSQVATLTLWGRLGDRFGNRFVLAVTGSLIPVAPMLWLATTHFGAILLIQLLNGLAWAGFNLSAGNFVYDSVPREKRSLYNAVHNILTAFALALGAGLGGFFAAHVPATTQVFGLTLGNSLLWVFLISGLARLNTALAFIPLLRELRTGTVAPRRRLAMLFMGRTGSV</sequence>
<protein>
    <submittedName>
        <fullName evidence="4">MFS transporter</fullName>
    </submittedName>
</protein>
<proteinExistence type="predicted"/>
<gene>
    <name evidence="4" type="ORF">C4900_09915</name>
</gene>
<dbReference type="PANTHER" id="PTHR23526:SF2">
    <property type="entry name" value="MAJOR FACILITATOR SUPERFAMILY (MFS) PROFILE DOMAIN-CONTAINING PROTEIN"/>
    <property type="match status" value="1"/>
</dbReference>
<dbReference type="Proteomes" id="UP000253250">
    <property type="component" value="Unassembled WGS sequence"/>
</dbReference>
<evidence type="ECO:0000313" key="5">
    <source>
        <dbReference type="Proteomes" id="UP000253250"/>
    </source>
</evidence>
<evidence type="ECO:0000313" key="4">
    <source>
        <dbReference type="EMBL" id="RCN56167.1"/>
    </source>
</evidence>